<reference evidence="2" key="1">
    <citation type="journal article" date="2020" name="Stud. Mycol.">
        <title>101 Dothideomycetes genomes: a test case for predicting lifestyles and emergence of pathogens.</title>
        <authorList>
            <person name="Haridas S."/>
            <person name="Albert R."/>
            <person name="Binder M."/>
            <person name="Bloem J."/>
            <person name="Labutti K."/>
            <person name="Salamov A."/>
            <person name="Andreopoulos B."/>
            <person name="Baker S."/>
            <person name="Barry K."/>
            <person name="Bills G."/>
            <person name="Bluhm B."/>
            <person name="Cannon C."/>
            <person name="Castanera R."/>
            <person name="Culley D."/>
            <person name="Daum C."/>
            <person name="Ezra D."/>
            <person name="Gonzalez J."/>
            <person name="Henrissat B."/>
            <person name="Kuo A."/>
            <person name="Liang C."/>
            <person name="Lipzen A."/>
            <person name="Lutzoni F."/>
            <person name="Magnuson J."/>
            <person name="Mondo S."/>
            <person name="Nolan M."/>
            <person name="Ohm R."/>
            <person name="Pangilinan J."/>
            <person name="Park H.-J."/>
            <person name="Ramirez L."/>
            <person name="Alfaro M."/>
            <person name="Sun H."/>
            <person name="Tritt A."/>
            <person name="Yoshinaga Y."/>
            <person name="Zwiers L.-H."/>
            <person name="Turgeon B."/>
            <person name="Goodwin S."/>
            <person name="Spatafora J."/>
            <person name="Crous P."/>
            <person name="Grigoriev I."/>
        </authorList>
    </citation>
    <scope>NUCLEOTIDE SEQUENCE</scope>
    <source>
        <strain evidence="2">CBS 130266</strain>
    </source>
</reference>
<proteinExistence type="predicted"/>
<organism evidence="2 3">
    <name type="scientific">Tothia fuscella</name>
    <dbReference type="NCBI Taxonomy" id="1048955"/>
    <lineage>
        <taxon>Eukaryota</taxon>
        <taxon>Fungi</taxon>
        <taxon>Dikarya</taxon>
        <taxon>Ascomycota</taxon>
        <taxon>Pezizomycotina</taxon>
        <taxon>Dothideomycetes</taxon>
        <taxon>Pleosporomycetidae</taxon>
        <taxon>Venturiales</taxon>
        <taxon>Cylindrosympodiaceae</taxon>
        <taxon>Tothia</taxon>
    </lineage>
</organism>
<feature type="compositionally biased region" description="Polar residues" evidence="1">
    <location>
        <begin position="47"/>
        <end position="59"/>
    </location>
</feature>
<accession>A0A9P4NJ35</accession>
<feature type="region of interest" description="Disordered" evidence="1">
    <location>
        <begin position="35"/>
        <end position="70"/>
    </location>
</feature>
<protein>
    <submittedName>
        <fullName evidence="2">Uncharacterized protein</fullName>
    </submittedName>
</protein>
<gene>
    <name evidence="2" type="ORF">EJ08DRAFT_700953</name>
</gene>
<sequence>MSSPSTSAESNNSIKEIRRRVEKFELEGEIETIQSVMLPLPPGHSKSPYSDQSVKSTHGSSDDFLDDFSNERSASPELLGVRKGQAIQTRDDAGSPIAEFHDIPIAKSDASDDDWDIVDAKEIGDDDDDWVLIPDDIIDEVTQLRKQIPSVVIANTSFKVALKEYLEKCTIPEKVETVKTAVQILAYLAKEGAQAATEPVYDWANQIVMENTDLTIPQFSSRVYCTFVSTFLPERTHNVLL</sequence>
<name>A0A9P4NJ35_9PEZI</name>
<dbReference type="AlphaFoldDB" id="A0A9P4NJ35"/>
<keyword evidence="3" id="KW-1185">Reference proteome</keyword>
<comment type="caution">
    <text evidence="2">The sequence shown here is derived from an EMBL/GenBank/DDBJ whole genome shotgun (WGS) entry which is preliminary data.</text>
</comment>
<dbReference type="EMBL" id="MU007078">
    <property type="protein sequence ID" value="KAF2423710.1"/>
    <property type="molecule type" value="Genomic_DNA"/>
</dbReference>
<evidence type="ECO:0000313" key="2">
    <source>
        <dbReference type="EMBL" id="KAF2423710.1"/>
    </source>
</evidence>
<evidence type="ECO:0000256" key="1">
    <source>
        <dbReference type="SAM" id="MobiDB-lite"/>
    </source>
</evidence>
<dbReference type="Proteomes" id="UP000800235">
    <property type="component" value="Unassembled WGS sequence"/>
</dbReference>
<evidence type="ECO:0000313" key="3">
    <source>
        <dbReference type="Proteomes" id="UP000800235"/>
    </source>
</evidence>